<dbReference type="OrthoDB" id="9812470at2"/>
<accession>A0A1Q9ACZ2</accession>
<evidence type="ECO:0000313" key="2">
    <source>
        <dbReference type="Proteomes" id="UP000186143"/>
    </source>
</evidence>
<dbReference type="STRING" id="1672749.BJF92_07275"/>
<dbReference type="EMBL" id="MKIO01000042">
    <property type="protein sequence ID" value="OLP52780.1"/>
    <property type="molecule type" value="Genomic_DNA"/>
</dbReference>
<dbReference type="InterPro" id="IPR036291">
    <property type="entry name" value="NAD(P)-bd_dom_sf"/>
</dbReference>
<gene>
    <name evidence="1" type="ORF">BJF92_07275</name>
</gene>
<sequence length="256" mass="28133">MSAKTGLIGYTGFVGSTLMRSRAFDARYNSSNIEEIRGRHFSTLVCAGVSAVKWLANKEPEQDKAGIIRLTDPLETVTADHFVLVSTVDVYPAPVAVTEADQPDPASAQPYGRHRRELELWAQARFKRCTIVRLPGLFGEGLKKNPIYDLIVGNQVDKIVPNGVLQWYPMRRFAEDLDKVVASGHEVINVAVEPIETAAIVDMFFPGTAIGAPSPAAPRYDMRTLHAPLLGGEGDYHIDRATMLGELKRFIEGARA</sequence>
<dbReference type="Proteomes" id="UP000186143">
    <property type="component" value="Unassembled WGS sequence"/>
</dbReference>
<dbReference type="RefSeq" id="WP_075637055.1">
    <property type="nucleotide sequence ID" value="NZ_MKIO01000042.1"/>
</dbReference>
<dbReference type="AlphaFoldDB" id="A0A1Q9ACZ2"/>
<reference evidence="1 2" key="1">
    <citation type="submission" date="2016-09" db="EMBL/GenBank/DDBJ databases">
        <title>Rhizobium sp. nov., a novel species isolated from the rice rhizosphere.</title>
        <authorList>
            <person name="Zhao J."/>
            <person name="Zhang X."/>
        </authorList>
    </citation>
    <scope>NUCLEOTIDE SEQUENCE [LARGE SCALE GENOMIC DNA]</scope>
    <source>
        <strain evidence="1 2">MH17</strain>
    </source>
</reference>
<dbReference type="Gene3D" id="3.40.50.720">
    <property type="entry name" value="NAD(P)-binding Rossmann-like Domain"/>
    <property type="match status" value="1"/>
</dbReference>
<comment type="caution">
    <text evidence="1">The sequence shown here is derived from an EMBL/GenBank/DDBJ whole genome shotgun (WGS) entry which is preliminary data.</text>
</comment>
<evidence type="ECO:0000313" key="1">
    <source>
        <dbReference type="EMBL" id="OLP52780.1"/>
    </source>
</evidence>
<proteinExistence type="predicted"/>
<organism evidence="1 2">
    <name type="scientific">Xaviernesmea rhizosphaerae</name>
    <dbReference type="NCBI Taxonomy" id="1672749"/>
    <lineage>
        <taxon>Bacteria</taxon>
        <taxon>Pseudomonadati</taxon>
        <taxon>Pseudomonadota</taxon>
        <taxon>Alphaproteobacteria</taxon>
        <taxon>Hyphomicrobiales</taxon>
        <taxon>Rhizobiaceae</taxon>
        <taxon>Rhizobium/Agrobacterium group</taxon>
        <taxon>Xaviernesmea</taxon>
    </lineage>
</organism>
<dbReference type="SUPFAM" id="SSF51735">
    <property type="entry name" value="NAD(P)-binding Rossmann-fold domains"/>
    <property type="match status" value="1"/>
</dbReference>
<protein>
    <recommendedName>
        <fullName evidence="3">NAD(P)-dependent oxidoreductase</fullName>
    </recommendedName>
</protein>
<evidence type="ECO:0008006" key="3">
    <source>
        <dbReference type="Google" id="ProtNLM"/>
    </source>
</evidence>
<name>A0A1Q9ACZ2_9HYPH</name>